<dbReference type="Proteomes" id="UP000237344">
    <property type="component" value="Unassembled WGS sequence"/>
</dbReference>
<evidence type="ECO:0000256" key="2">
    <source>
        <dbReference type="ARBA" id="ARBA00001964"/>
    </source>
</evidence>
<dbReference type="Gene3D" id="3.40.50.970">
    <property type="match status" value="1"/>
</dbReference>
<comment type="cofactor">
    <cofactor evidence="2">
        <name>thiamine diphosphate</name>
        <dbReference type="ChEBI" id="CHEBI:58937"/>
    </cofactor>
</comment>
<evidence type="ECO:0000256" key="6">
    <source>
        <dbReference type="ARBA" id="ARBA00022842"/>
    </source>
</evidence>
<dbReference type="GO" id="GO:0000949">
    <property type="term" value="P:aromatic amino acid family catabolic process to alcohol via Ehrlich pathway"/>
    <property type="evidence" value="ECO:0007669"/>
    <property type="project" value="TreeGrafter"/>
</dbReference>
<dbReference type="SUPFAM" id="SSF52518">
    <property type="entry name" value="Thiamin diphosphate-binding fold (THDP-binding)"/>
    <property type="match status" value="1"/>
</dbReference>
<accession>A0A2S3VX03</accession>
<keyword evidence="6" id="KW-0460">Magnesium</keyword>
<keyword evidence="5" id="KW-0210">Decarboxylase</keyword>
<evidence type="ECO:0000256" key="7">
    <source>
        <dbReference type="ARBA" id="ARBA00023052"/>
    </source>
</evidence>
<reference evidence="10 11" key="1">
    <citation type="submission" date="2018-01" db="EMBL/GenBank/DDBJ databases">
        <title>Draft Genome Sequence of Komagataeibacter maltaceti LMG 1529, a Vinegar Producing Acetic Acid Bacterium Isolated from Malt Vinegar Brewery Acetifiers.</title>
        <authorList>
            <person name="Zhang Q."/>
            <person name="Hollensteiner J."/>
            <person name="Poehlein A."/>
            <person name="Daniel R."/>
        </authorList>
    </citation>
    <scope>NUCLEOTIDE SEQUENCE [LARGE SCALE GENOMIC DNA]</scope>
    <source>
        <strain evidence="10 11">LMG 1529</strain>
    </source>
</reference>
<dbReference type="RefSeq" id="WP_110096521.1">
    <property type="nucleotide sequence ID" value="NZ_NKUE01000084.1"/>
</dbReference>
<comment type="similarity">
    <text evidence="3">Belongs to the TPP enzyme family.</text>
</comment>
<evidence type="ECO:0000256" key="3">
    <source>
        <dbReference type="ARBA" id="ARBA00007812"/>
    </source>
</evidence>
<comment type="cofactor">
    <cofactor evidence="1">
        <name>a metal cation</name>
        <dbReference type="ChEBI" id="CHEBI:25213"/>
    </cofactor>
</comment>
<evidence type="ECO:0000259" key="9">
    <source>
        <dbReference type="Pfam" id="PF02776"/>
    </source>
</evidence>
<proteinExistence type="inferred from homology"/>
<evidence type="ECO:0000256" key="1">
    <source>
        <dbReference type="ARBA" id="ARBA00001920"/>
    </source>
</evidence>
<feature type="domain" description="Thiamine pyrophosphate enzyme N-terminal TPP-binding" evidence="9">
    <location>
        <begin position="6"/>
        <end position="77"/>
    </location>
</feature>
<evidence type="ECO:0000313" key="11">
    <source>
        <dbReference type="Proteomes" id="UP000237344"/>
    </source>
</evidence>
<keyword evidence="7" id="KW-0786">Thiamine pyrophosphate</keyword>
<keyword evidence="4" id="KW-0479">Metal-binding</keyword>
<dbReference type="InterPro" id="IPR012001">
    <property type="entry name" value="Thiamin_PyroP_enz_TPP-bd_dom"/>
</dbReference>
<evidence type="ECO:0000256" key="4">
    <source>
        <dbReference type="ARBA" id="ARBA00022723"/>
    </source>
</evidence>
<dbReference type="InterPro" id="IPR029061">
    <property type="entry name" value="THDP-binding"/>
</dbReference>
<evidence type="ECO:0000256" key="8">
    <source>
        <dbReference type="ARBA" id="ARBA00023239"/>
    </source>
</evidence>
<dbReference type="PANTHER" id="PTHR43452">
    <property type="entry name" value="PYRUVATE DECARBOXYLASE"/>
    <property type="match status" value="1"/>
</dbReference>
<name>A0A2S3VX03_9PROT</name>
<dbReference type="Pfam" id="PF02776">
    <property type="entry name" value="TPP_enzyme_N"/>
    <property type="match status" value="1"/>
</dbReference>
<keyword evidence="11" id="KW-1185">Reference proteome</keyword>
<organism evidence="10 11">
    <name type="scientific">Novacetimonas maltaceti</name>
    <dbReference type="NCBI Taxonomy" id="1203393"/>
    <lineage>
        <taxon>Bacteria</taxon>
        <taxon>Pseudomonadati</taxon>
        <taxon>Pseudomonadota</taxon>
        <taxon>Alphaproteobacteria</taxon>
        <taxon>Acetobacterales</taxon>
        <taxon>Acetobacteraceae</taxon>
        <taxon>Novacetimonas</taxon>
    </lineage>
</organism>
<dbReference type="InterPro" id="IPR012110">
    <property type="entry name" value="PDC/IPDC-like"/>
</dbReference>
<dbReference type="EMBL" id="POTC01000117">
    <property type="protein sequence ID" value="POF61160.1"/>
    <property type="molecule type" value="Genomic_DNA"/>
</dbReference>
<gene>
    <name evidence="10" type="ORF">KMAL_32270</name>
</gene>
<dbReference type="GO" id="GO:0005829">
    <property type="term" value="C:cytosol"/>
    <property type="evidence" value="ECO:0007669"/>
    <property type="project" value="TreeGrafter"/>
</dbReference>
<dbReference type="AlphaFoldDB" id="A0A2S3VX03"/>
<protein>
    <recommendedName>
        <fullName evidence="9">Thiamine pyrophosphate enzyme N-terminal TPP-binding domain-containing protein</fullName>
    </recommendedName>
</protein>
<sequence length="84" mass="8987">MPAQSIGNTLIDIFVEAGIKRIYGVPGDYNLRFLELLESDGRIEFIGTCNELNACYAADGDARISGFAVVTVTYGVGDLGPVRS</sequence>
<evidence type="ECO:0000256" key="5">
    <source>
        <dbReference type="ARBA" id="ARBA00022793"/>
    </source>
</evidence>
<comment type="caution">
    <text evidence="10">The sequence shown here is derived from an EMBL/GenBank/DDBJ whole genome shotgun (WGS) entry which is preliminary data.</text>
</comment>
<dbReference type="GO" id="GO:0030976">
    <property type="term" value="F:thiamine pyrophosphate binding"/>
    <property type="evidence" value="ECO:0007669"/>
    <property type="project" value="InterPro"/>
</dbReference>
<dbReference type="GO" id="GO:0046872">
    <property type="term" value="F:metal ion binding"/>
    <property type="evidence" value="ECO:0007669"/>
    <property type="project" value="UniProtKB-KW"/>
</dbReference>
<dbReference type="OrthoDB" id="4494979at2"/>
<keyword evidence="8" id="KW-0456">Lyase</keyword>
<dbReference type="PANTHER" id="PTHR43452:SF30">
    <property type="entry name" value="PYRUVATE DECARBOXYLASE ISOZYME 1-RELATED"/>
    <property type="match status" value="1"/>
</dbReference>
<evidence type="ECO:0000313" key="10">
    <source>
        <dbReference type="EMBL" id="POF61160.1"/>
    </source>
</evidence>
<dbReference type="GO" id="GO:0004737">
    <property type="term" value="F:pyruvate decarboxylase activity"/>
    <property type="evidence" value="ECO:0007669"/>
    <property type="project" value="TreeGrafter"/>
</dbReference>